<dbReference type="EMBL" id="JAEPQZ010000018">
    <property type="protein sequence ID" value="KAG2171946.1"/>
    <property type="molecule type" value="Genomic_DNA"/>
</dbReference>
<dbReference type="SUPFAM" id="SSF53474">
    <property type="entry name" value="alpha/beta-Hydrolases"/>
    <property type="match status" value="1"/>
</dbReference>
<dbReference type="AlphaFoldDB" id="A0A8H7PEP9"/>
<accession>A0A8H7PEP9</accession>
<dbReference type="InterPro" id="IPR000073">
    <property type="entry name" value="AB_hydrolase_1"/>
</dbReference>
<dbReference type="PANTHER" id="PTHR43248">
    <property type="entry name" value="2-SUCCINYL-6-HYDROXY-2,4-CYCLOHEXADIENE-1-CARBOXYLATE SYNTHASE"/>
    <property type="match status" value="1"/>
</dbReference>
<dbReference type="PRINTS" id="PR00793">
    <property type="entry name" value="PROAMNOPTASE"/>
</dbReference>
<evidence type="ECO:0000256" key="2">
    <source>
        <dbReference type="ARBA" id="ARBA00022801"/>
    </source>
</evidence>
<evidence type="ECO:0000313" key="6">
    <source>
        <dbReference type="Proteomes" id="UP000654370"/>
    </source>
</evidence>
<evidence type="ECO:0000256" key="1">
    <source>
        <dbReference type="ARBA" id="ARBA00010088"/>
    </source>
</evidence>
<dbReference type="InterPro" id="IPR002410">
    <property type="entry name" value="Peptidase_S33"/>
</dbReference>
<evidence type="ECO:0000259" key="4">
    <source>
        <dbReference type="Pfam" id="PF00561"/>
    </source>
</evidence>
<feature type="region of interest" description="Disordered" evidence="3">
    <location>
        <begin position="1"/>
        <end position="20"/>
    </location>
</feature>
<dbReference type="OrthoDB" id="1898734at2759"/>
<protein>
    <recommendedName>
        <fullName evidence="4">AB hydrolase-1 domain-containing protein</fullName>
    </recommendedName>
</protein>
<sequence length="542" mass="61262">MVSTSKRAPHLPDARSGTTTLQTHAGASITGITPLQVVKIFPNETGFMFFDVLFRSYRSSIVYTKLPTRFPQRGFGFYTNAHYRTISSKMQVNYLDKADVETFTLPGAQVYEHYFDLPLVHNNASKDKRRIKVFCRQLVPIEKVNERKTLPFFLYLQGGPGFPCSLPKISGWIKVAFDHGYQVLLLDGRGTGLSSPITVESLDSFSDQEKADYLKYFRADSIVRDVEAIRSQLTLNRDPKHESKITLLGQSFGGFCITTYLSLFPDSVKAAYITGGVPPLVNSPDRVYEKTFARILKRNDIYYEKYPSDVKRVQDIIKYLNKDAVKLPDGGTLSSRRFLQLGLAFGGSGGYDSVHEVVVHAAQDLDMLGKLSFTTLSSVQKMQDFDSNVIYAILHEAIYCQGAASKWSAERIRMSDKFQPAFDWSGGSRVNFTGETIHPFMFDDYSQLAHLKKAAHILAEYENWDKLYDVEQLRRNAVPVAGVSYFEDMYVDVDLSIETANTVKGFQSWITNEFAHNGLREDPERVLGYLIKLSRGDHGSNR</sequence>
<proteinExistence type="inferred from homology"/>
<dbReference type="GO" id="GO:0006508">
    <property type="term" value="P:proteolysis"/>
    <property type="evidence" value="ECO:0007669"/>
    <property type="project" value="InterPro"/>
</dbReference>
<dbReference type="InterPro" id="IPR029058">
    <property type="entry name" value="AB_hydrolase_fold"/>
</dbReference>
<evidence type="ECO:0000313" key="5">
    <source>
        <dbReference type="EMBL" id="KAG2171946.1"/>
    </source>
</evidence>
<dbReference type="GO" id="GO:0008233">
    <property type="term" value="F:peptidase activity"/>
    <property type="evidence" value="ECO:0007669"/>
    <property type="project" value="InterPro"/>
</dbReference>
<keyword evidence="2" id="KW-0378">Hydrolase</keyword>
<name>A0A8H7PEP9_MORIS</name>
<gene>
    <name evidence="5" type="ORF">INT43_001422</name>
</gene>
<comment type="caution">
    <text evidence="5">The sequence shown here is derived from an EMBL/GenBank/DDBJ whole genome shotgun (WGS) entry which is preliminary data.</text>
</comment>
<organism evidence="5 6">
    <name type="scientific">Mortierella isabellina</name>
    <name type="common">Filamentous fungus</name>
    <name type="synonym">Umbelopsis isabellina</name>
    <dbReference type="NCBI Taxonomy" id="91625"/>
    <lineage>
        <taxon>Eukaryota</taxon>
        <taxon>Fungi</taxon>
        <taxon>Fungi incertae sedis</taxon>
        <taxon>Mucoromycota</taxon>
        <taxon>Mucoromycotina</taxon>
        <taxon>Umbelopsidomycetes</taxon>
        <taxon>Umbelopsidales</taxon>
        <taxon>Umbelopsidaceae</taxon>
        <taxon>Umbelopsis</taxon>
    </lineage>
</organism>
<dbReference type="PANTHER" id="PTHR43248:SF2">
    <property type="entry name" value="PROLYL AMINOPEPTIDASE"/>
    <property type="match status" value="1"/>
</dbReference>
<dbReference type="InterPro" id="IPR051601">
    <property type="entry name" value="Serine_prot/Carboxylest_S33"/>
</dbReference>
<feature type="domain" description="AB hydrolase-1" evidence="4">
    <location>
        <begin position="153"/>
        <end position="312"/>
    </location>
</feature>
<evidence type="ECO:0000256" key="3">
    <source>
        <dbReference type="SAM" id="MobiDB-lite"/>
    </source>
</evidence>
<dbReference type="Proteomes" id="UP000654370">
    <property type="component" value="Unassembled WGS sequence"/>
</dbReference>
<reference evidence="5" key="1">
    <citation type="submission" date="2020-12" db="EMBL/GenBank/DDBJ databases">
        <title>Metabolic potential, ecology and presence of endohyphal bacteria is reflected in genomic diversity of Mucoromycotina.</title>
        <authorList>
            <person name="Muszewska A."/>
            <person name="Okrasinska A."/>
            <person name="Steczkiewicz K."/>
            <person name="Drgas O."/>
            <person name="Orlowska M."/>
            <person name="Perlinska-Lenart U."/>
            <person name="Aleksandrzak-Piekarczyk T."/>
            <person name="Szatraj K."/>
            <person name="Zielenkiewicz U."/>
            <person name="Pilsyk S."/>
            <person name="Malc E."/>
            <person name="Mieczkowski P."/>
            <person name="Kruszewska J.S."/>
            <person name="Biernat P."/>
            <person name="Pawlowska J."/>
        </authorList>
    </citation>
    <scope>NUCLEOTIDE SEQUENCE</scope>
    <source>
        <strain evidence="5">WA0000067209</strain>
    </source>
</reference>
<keyword evidence="6" id="KW-1185">Reference proteome</keyword>
<dbReference type="Pfam" id="PF00561">
    <property type="entry name" value="Abhydrolase_1"/>
    <property type="match status" value="1"/>
</dbReference>
<comment type="similarity">
    <text evidence="1">Belongs to the peptidase S33 family.</text>
</comment>
<dbReference type="Gene3D" id="3.40.50.1820">
    <property type="entry name" value="alpha/beta hydrolase"/>
    <property type="match status" value="1"/>
</dbReference>